<dbReference type="EMBL" id="SLZZ01000014">
    <property type="protein sequence ID" value="TCS77937.1"/>
    <property type="molecule type" value="Genomic_DNA"/>
</dbReference>
<feature type="domain" description="EamA" evidence="7">
    <location>
        <begin position="6"/>
        <end position="137"/>
    </location>
</feature>
<dbReference type="PANTHER" id="PTHR22911">
    <property type="entry name" value="ACYL-MALONYL CONDENSING ENZYME-RELATED"/>
    <property type="match status" value="1"/>
</dbReference>
<dbReference type="PANTHER" id="PTHR22911:SF6">
    <property type="entry name" value="SOLUTE CARRIER FAMILY 35 MEMBER G1"/>
    <property type="match status" value="1"/>
</dbReference>
<comment type="subcellular location">
    <subcellularLocation>
        <location evidence="1">Membrane</location>
        <topology evidence="1">Multi-pass membrane protein</topology>
    </subcellularLocation>
</comment>
<feature type="transmembrane region" description="Helical" evidence="6">
    <location>
        <begin position="37"/>
        <end position="54"/>
    </location>
</feature>
<feature type="transmembrane region" description="Helical" evidence="6">
    <location>
        <begin position="121"/>
        <end position="137"/>
    </location>
</feature>
<dbReference type="AlphaFoldDB" id="A0A4R3K5E9"/>
<dbReference type="InterPro" id="IPR000620">
    <property type="entry name" value="EamA_dom"/>
</dbReference>
<comment type="caution">
    <text evidence="8">The sequence shown here is derived from an EMBL/GenBank/DDBJ whole genome shotgun (WGS) entry which is preliminary data.</text>
</comment>
<evidence type="ECO:0000256" key="5">
    <source>
        <dbReference type="ARBA" id="ARBA00023136"/>
    </source>
</evidence>
<organism evidence="8 9">
    <name type="scientific">Muricomes intestini</name>
    <dbReference type="NCBI Taxonomy" id="1796634"/>
    <lineage>
        <taxon>Bacteria</taxon>
        <taxon>Bacillati</taxon>
        <taxon>Bacillota</taxon>
        <taxon>Clostridia</taxon>
        <taxon>Lachnospirales</taxon>
        <taxon>Lachnospiraceae</taxon>
        <taxon>Muricomes</taxon>
    </lineage>
</organism>
<feature type="transmembrane region" description="Helical" evidence="6">
    <location>
        <begin position="7"/>
        <end position="25"/>
    </location>
</feature>
<evidence type="ECO:0000256" key="1">
    <source>
        <dbReference type="ARBA" id="ARBA00004141"/>
    </source>
</evidence>
<evidence type="ECO:0000256" key="4">
    <source>
        <dbReference type="ARBA" id="ARBA00022989"/>
    </source>
</evidence>
<feature type="transmembrane region" description="Helical" evidence="6">
    <location>
        <begin position="98"/>
        <end position="114"/>
    </location>
</feature>
<feature type="transmembrane region" description="Helical" evidence="6">
    <location>
        <begin position="178"/>
        <end position="197"/>
    </location>
</feature>
<name>A0A4R3K5E9_9FIRM</name>
<evidence type="ECO:0000313" key="9">
    <source>
        <dbReference type="Proteomes" id="UP000295726"/>
    </source>
</evidence>
<feature type="transmembrane region" description="Helical" evidence="6">
    <location>
        <begin position="264"/>
        <end position="280"/>
    </location>
</feature>
<gene>
    <name evidence="8" type="ORF">EDD59_11493</name>
</gene>
<sequence>MKKKYLGIVYIVISAFCFALMNMFVRLSGDLPFVQKSFFRNLVALVFALIILKKEGVWFSGKKGNIKYLVLRSIAGTLGIFCNYYAIDRLVLADASMLNKMSPFFAIVFSYILLKEKIKPVQAVIVVTAFLGSLLIIKPTTAIFQSPAALIGLLGGLGAGIAYTFVRVLGEKGERAPFVVFVFSSFSCLVSLGFMVFDYHPMSGMQLVYLLLAGLSAAGGQFSITAAYFQAPAREISVYDYSQIIFSALLGFMVFGQIPDALSWAGYLVICSMAVLMFIYNHRVHGEKTANERIGDS</sequence>
<dbReference type="Proteomes" id="UP000295726">
    <property type="component" value="Unassembled WGS sequence"/>
</dbReference>
<reference evidence="8 9" key="1">
    <citation type="submission" date="2019-03" db="EMBL/GenBank/DDBJ databases">
        <title>Genomic Encyclopedia of Type Strains, Phase IV (KMG-IV): sequencing the most valuable type-strain genomes for metagenomic binning, comparative biology and taxonomic classification.</title>
        <authorList>
            <person name="Goeker M."/>
        </authorList>
    </citation>
    <scope>NUCLEOTIDE SEQUENCE [LARGE SCALE GENOMIC DNA]</scope>
    <source>
        <strain evidence="8 9">DSM 29489</strain>
    </source>
</reference>
<dbReference type="RefSeq" id="WP_132381806.1">
    <property type="nucleotide sequence ID" value="NZ_DAIPCY010000028.1"/>
</dbReference>
<feature type="transmembrane region" description="Helical" evidence="6">
    <location>
        <begin position="241"/>
        <end position="258"/>
    </location>
</feature>
<evidence type="ECO:0000313" key="8">
    <source>
        <dbReference type="EMBL" id="TCS77937.1"/>
    </source>
</evidence>
<feature type="transmembrane region" description="Helical" evidence="6">
    <location>
        <begin position="66"/>
        <end position="86"/>
    </location>
</feature>
<dbReference type="Pfam" id="PF00892">
    <property type="entry name" value="EamA"/>
    <property type="match status" value="1"/>
</dbReference>
<dbReference type="GO" id="GO:0016020">
    <property type="term" value="C:membrane"/>
    <property type="evidence" value="ECO:0007669"/>
    <property type="project" value="UniProtKB-SubCell"/>
</dbReference>
<evidence type="ECO:0000256" key="6">
    <source>
        <dbReference type="SAM" id="Phobius"/>
    </source>
</evidence>
<evidence type="ECO:0000259" key="7">
    <source>
        <dbReference type="Pfam" id="PF00892"/>
    </source>
</evidence>
<keyword evidence="4 6" id="KW-1133">Transmembrane helix</keyword>
<dbReference type="SUPFAM" id="SSF103481">
    <property type="entry name" value="Multidrug resistance efflux transporter EmrE"/>
    <property type="match status" value="2"/>
</dbReference>
<comment type="similarity">
    <text evidence="2">Belongs to the EamA transporter family.</text>
</comment>
<keyword evidence="3 6" id="KW-0812">Transmembrane</keyword>
<feature type="transmembrane region" description="Helical" evidence="6">
    <location>
        <begin position="209"/>
        <end position="229"/>
    </location>
</feature>
<keyword evidence="9" id="KW-1185">Reference proteome</keyword>
<dbReference type="OrthoDB" id="5148831at2"/>
<protein>
    <submittedName>
        <fullName evidence="8">Drug/metabolite transporter (DMT)-like permease</fullName>
    </submittedName>
</protein>
<dbReference type="InterPro" id="IPR037185">
    <property type="entry name" value="EmrE-like"/>
</dbReference>
<proteinExistence type="inferred from homology"/>
<evidence type="ECO:0000256" key="3">
    <source>
        <dbReference type="ARBA" id="ARBA00022692"/>
    </source>
</evidence>
<accession>A0A4R3K5E9</accession>
<feature type="transmembrane region" description="Helical" evidence="6">
    <location>
        <begin position="143"/>
        <end position="166"/>
    </location>
</feature>
<evidence type="ECO:0000256" key="2">
    <source>
        <dbReference type="ARBA" id="ARBA00007362"/>
    </source>
</evidence>
<keyword evidence="5 6" id="KW-0472">Membrane</keyword>